<dbReference type="GO" id="GO:0016020">
    <property type="term" value="C:membrane"/>
    <property type="evidence" value="ECO:0007669"/>
    <property type="project" value="UniProtKB-SubCell"/>
</dbReference>
<dbReference type="AlphaFoldDB" id="A0A6J4S9Y1"/>
<dbReference type="PANTHER" id="PTHR32322:SF2">
    <property type="entry name" value="EAMA DOMAIN-CONTAINING PROTEIN"/>
    <property type="match status" value="1"/>
</dbReference>
<feature type="domain" description="EamA" evidence="7">
    <location>
        <begin position="171"/>
        <end position="305"/>
    </location>
</feature>
<name>A0A6J4S9Y1_9ACTN</name>
<evidence type="ECO:0000256" key="6">
    <source>
        <dbReference type="SAM" id="Phobius"/>
    </source>
</evidence>
<evidence type="ECO:0000256" key="2">
    <source>
        <dbReference type="ARBA" id="ARBA00007362"/>
    </source>
</evidence>
<protein>
    <submittedName>
        <fullName evidence="8">Permease of the drug/metabolite transporter (DMT) superfamily</fullName>
    </submittedName>
</protein>
<feature type="transmembrane region" description="Helical" evidence="6">
    <location>
        <begin position="54"/>
        <end position="75"/>
    </location>
</feature>
<dbReference type="InterPro" id="IPR000620">
    <property type="entry name" value="EamA_dom"/>
</dbReference>
<dbReference type="PANTHER" id="PTHR32322">
    <property type="entry name" value="INNER MEMBRANE TRANSPORTER"/>
    <property type="match status" value="1"/>
</dbReference>
<evidence type="ECO:0000259" key="7">
    <source>
        <dbReference type="Pfam" id="PF00892"/>
    </source>
</evidence>
<evidence type="ECO:0000256" key="1">
    <source>
        <dbReference type="ARBA" id="ARBA00004141"/>
    </source>
</evidence>
<feature type="transmembrane region" description="Helical" evidence="6">
    <location>
        <begin position="112"/>
        <end position="132"/>
    </location>
</feature>
<sequence length="328" mass="33974">MLARIARQGNAGTFGGLGLGTGVLLVALGAALWGTDGVLRVPLLREMSPAAIVLGEHVILLLYSVPAVVLGWASLRRLRLSGWLALLVIGWGGSALATLLFTAAFVAGDPTVAILLQKVQPLFAIVLAQILLGERLRAAYWPLFAAAMVGAYLVSFGNLSPFAALGSEAASGALLAVGAAALWGSSTALGRFVLRDVPFHALTGARLLLAVAPLAAIALAQDAFGDLGAGFVSQPVRLLLIALIPGLLGLLLYYRGLSTTRASHATLAELAFPATAVALNWALLGVGVNAGQVVGFVLLWSAIYALGRLADRTVQEDTLTEREERETA</sequence>
<keyword evidence="5 6" id="KW-0472">Membrane</keyword>
<evidence type="ECO:0000256" key="3">
    <source>
        <dbReference type="ARBA" id="ARBA00022692"/>
    </source>
</evidence>
<feature type="transmembrane region" description="Helical" evidence="6">
    <location>
        <begin position="139"/>
        <end position="157"/>
    </location>
</feature>
<keyword evidence="3 6" id="KW-0812">Transmembrane</keyword>
<dbReference type="InterPro" id="IPR050638">
    <property type="entry name" value="AA-Vitamin_Transporters"/>
</dbReference>
<accession>A0A6J4S9Y1</accession>
<proteinExistence type="inferred from homology"/>
<feature type="transmembrane region" description="Helical" evidence="6">
    <location>
        <begin position="12"/>
        <end position="34"/>
    </location>
</feature>
<evidence type="ECO:0000256" key="5">
    <source>
        <dbReference type="ARBA" id="ARBA00023136"/>
    </source>
</evidence>
<feature type="domain" description="EamA" evidence="7">
    <location>
        <begin position="21"/>
        <end position="155"/>
    </location>
</feature>
<organism evidence="8">
    <name type="scientific">uncultured Rubrobacteraceae bacterium</name>
    <dbReference type="NCBI Taxonomy" id="349277"/>
    <lineage>
        <taxon>Bacteria</taxon>
        <taxon>Bacillati</taxon>
        <taxon>Actinomycetota</taxon>
        <taxon>Rubrobacteria</taxon>
        <taxon>Rubrobacterales</taxon>
        <taxon>Rubrobacteraceae</taxon>
        <taxon>environmental samples</taxon>
    </lineage>
</organism>
<feature type="transmembrane region" description="Helical" evidence="6">
    <location>
        <begin position="169"/>
        <end position="194"/>
    </location>
</feature>
<keyword evidence="4 6" id="KW-1133">Transmembrane helix</keyword>
<evidence type="ECO:0000256" key="4">
    <source>
        <dbReference type="ARBA" id="ARBA00022989"/>
    </source>
</evidence>
<reference evidence="8" key="1">
    <citation type="submission" date="2020-02" db="EMBL/GenBank/DDBJ databases">
        <authorList>
            <person name="Meier V. D."/>
        </authorList>
    </citation>
    <scope>NUCLEOTIDE SEQUENCE</scope>
    <source>
        <strain evidence="8">AVDCRST_MAG05</strain>
    </source>
</reference>
<feature type="transmembrane region" description="Helical" evidence="6">
    <location>
        <begin position="236"/>
        <end position="254"/>
    </location>
</feature>
<dbReference type="SUPFAM" id="SSF103481">
    <property type="entry name" value="Multidrug resistance efflux transporter EmrE"/>
    <property type="match status" value="1"/>
</dbReference>
<feature type="transmembrane region" description="Helical" evidence="6">
    <location>
        <begin position="82"/>
        <end position="106"/>
    </location>
</feature>
<dbReference type="InterPro" id="IPR037185">
    <property type="entry name" value="EmrE-like"/>
</dbReference>
<gene>
    <name evidence="8" type="ORF">AVDCRST_MAG05-1724</name>
</gene>
<dbReference type="Pfam" id="PF00892">
    <property type="entry name" value="EamA"/>
    <property type="match status" value="2"/>
</dbReference>
<evidence type="ECO:0000313" key="8">
    <source>
        <dbReference type="EMBL" id="CAA9488285.1"/>
    </source>
</evidence>
<comment type="similarity">
    <text evidence="2">Belongs to the EamA transporter family.</text>
</comment>
<comment type="subcellular location">
    <subcellularLocation>
        <location evidence="1">Membrane</location>
        <topology evidence="1">Multi-pass membrane protein</topology>
    </subcellularLocation>
</comment>
<feature type="transmembrane region" description="Helical" evidence="6">
    <location>
        <begin position="206"/>
        <end position="224"/>
    </location>
</feature>
<dbReference type="EMBL" id="CADCVM010000189">
    <property type="protein sequence ID" value="CAA9488285.1"/>
    <property type="molecule type" value="Genomic_DNA"/>
</dbReference>